<dbReference type="InterPro" id="IPR023045">
    <property type="entry name" value="MoaC"/>
</dbReference>
<evidence type="ECO:0000256" key="3">
    <source>
        <dbReference type="ARBA" id="ARBA00012575"/>
    </source>
</evidence>
<sequence length="341" mass="36849">MKPAKDILNFKVSHDPNFKMIDVGRKRPTRRRAVACGTICLSPEAFFAVRDGTLPKGNVLALAEAAGIMGAKRTPDFIPMCHTLPLDQVTVHCDLKETDHSIDVYVQAAAYAKTGVEMEALAGVNAALLTIWDLTKGIDPDLLIEDIRLLIKTGGKSGVWTNPRGIPEWLQEQLPTALFLSGKKAGILVMSDRASSGAYEDLSGALLKDILCSAGADVCAYDVIPDRQDDIAKVMLDMCHANKLDILIASGGTGPGPRDVTPDVLARISDRVLDGIGDFMRMESLHYVDTAWLSRMTAGMIGSTLVIAFPGSPKAVQECWEIIGPYIGDALDKIRKQGFEV</sequence>
<organism evidence="8 9">
    <name type="scientific">Micavibrio aeruginosavorus EPB</name>
    <dbReference type="NCBI Taxonomy" id="349215"/>
    <lineage>
        <taxon>Bacteria</taxon>
        <taxon>Pseudomonadati</taxon>
        <taxon>Bdellovibrionota</taxon>
        <taxon>Bdellovibrionia</taxon>
        <taxon>Bdellovibrionales</taxon>
        <taxon>Pseudobdellovibrionaceae</taxon>
        <taxon>Micavibrio</taxon>
    </lineage>
</organism>
<dbReference type="PATRIC" id="fig|349215.9.peg.822"/>
<evidence type="ECO:0000256" key="5">
    <source>
        <dbReference type="ARBA" id="ARBA00023239"/>
    </source>
</evidence>
<gene>
    <name evidence="8" type="ORF">A11S_839</name>
</gene>
<dbReference type="SUPFAM" id="SSF53218">
    <property type="entry name" value="Molybdenum cofactor biosynthesis proteins"/>
    <property type="match status" value="1"/>
</dbReference>
<proteinExistence type="predicted"/>
<evidence type="ECO:0000256" key="4">
    <source>
        <dbReference type="ARBA" id="ARBA00023150"/>
    </source>
</evidence>
<accession>M4VE63</accession>
<dbReference type="NCBIfam" id="TIGR00177">
    <property type="entry name" value="molyb_syn"/>
    <property type="match status" value="1"/>
</dbReference>
<reference evidence="8 9" key="1">
    <citation type="journal article" date="2013" name="ISME J.">
        <title>By their genes ye shall know them: genomic signatures of predatory bacteria.</title>
        <authorList>
            <person name="Pasternak Z."/>
            <person name="Pietrokovski S."/>
            <person name="Rotem O."/>
            <person name="Gophna U."/>
            <person name="Lurie-Weinberger M.N."/>
            <person name="Jurkevitch E."/>
        </authorList>
    </citation>
    <scope>NUCLEOTIDE SEQUENCE [LARGE SCALE GENOMIC DNA]</scope>
    <source>
        <strain evidence="8">EPB</strain>
    </source>
</reference>
<dbReference type="Pfam" id="PF00994">
    <property type="entry name" value="MoCF_biosynth"/>
    <property type="match status" value="1"/>
</dbReference>
<keyword evidence="4" id="KW-0501">Molybdenum cofactor biosynthesis</keyword>
<dbReference type="InterPro" id="IPR036425">
    <property type="entry name" value="MoaB/Mog-like_dom_sf"/>
</dbReference>
<dbReference type="InterPro" id="IPR002820">
    <property type="entry name" value="Mopterin_CF_biosynth-C_dom"/>
</dbReference>
<dbReference type="HOGENOM" id="CLU_063423_1_1_5"/>
<dbReference type="Gene3D" id="3.30.70.640">
    <property type="entry name" value="Molybdopterin cofactor biosynthesis C (MoaC) domain"/>
    <property type="match status" value="1"/>
</dbReference>
<evidence type="ECO:0000256" key="1">
    <source>
        <dbReference type="ARBA" id="ARBA00001637"/>
    </source>
</evidence>
<dbReference type="Gene3D" id="3.40.980.10">
    <property type="entry name" value="MoaB/Mog-like domain"/>
    <property type="match status" value="1"/>
</dbReference>
<dbReference type="SMART" id="SM00852">
    <property type="entry name" value="MoCF_biosynth"/>
    <property type="match status" value="1"/>
</dbReference>
<dbReference type="EMBL" id="CP003538">
    <property type="protein sequence ID" value="AGH97662.1"/>
    <property type="molecule type" value="Genomic_DNA"/>
</dbReference>
<dbReference type="AlphaFoldDB" id="M4VE63"/>
<dbReference type="KEGG" id="man:A11S_839"/>
<dbReference type="Pfam" id="PF01967">
    <property type="entry name" value="MoaC"/>
    <property type="match status" value="1"/>
</dbReference>
<feature type="domain" description="MoaB/Mog" evidence="7">
    <location>
        <begin position="186"/>
        <end position="330"/>
    </location>
</feature>
<dbReference type="PANTHER" id="PTHR43764">
    <property type="entry name" value="MOLYBDENUM COFACTOR BIOSYNTHESIS"/>
    <property type="match status" value="1"/>
</dbReference>
<dbReference type="NCBIfam" id="NF006870">
    <property type="entry name" value="PRK09364.1"/>
    <property type="match status" value="1"/>
</dbReference>
<dbReference type="CDD" id="cd00886">
    <property type="entry name" value="MogA_MoaB"/>
    <property type="match status" value="1"/>
</dbReference>
<dbReference type="OrthoDB" id="9794429at2"/>
<comment type="catalytic activity">
    <reaction evidence="1">
        <text>(8S)-3',8-cyclo-7,8-dihydroguanosine 5'-triphosphate = cyclic pyranopterin phosphate + diphosphate</text>
        <dbReference type="Rhea" id="RHEA:49580"/>
        <dbReference type="ChEBI" id="CHEBI:33019"/>
        <dbReference type="ChEBI" id="CHEBI:59648"/>
        <dbReference type="ChEBI" id="CHEBI:131766"/>
        <dbReference type="EC" id="4.6.1.17"/>
    </reaction>
</comment>
<dbReference type="CDD" id="cd01420">
    <property type="entry name" value="MoaC_PE"/>
    <property type="match status" value="1"/>
</dbReference>
<dbReference type="PIRSF" id="PIRSF036594">
    <property type="entry name" value="MoaC_MogA"/>
    <property type="match status" value="1"/>
</dbReference>
<evidence type="ECO:0000256" key="2">
    <source>
        <dbReference type="ARBA" id="ARBA00005046"/>
    </source>
</evidence>
<dbReference type="InterPro" id="IPR001453">
    <property type="entry name" value="MoaB/Mog_dom"/>
</dbReference>
<dbReference type="NCBIfam" id="TIGR00581">
    <property type="entry name" value="moaC"/>
    <property type="match status" value="1"/>
</dbReference>
<evidence type="ECO:0000256" key="6">
    <source>
        <dbReference type="ARBA" id="ARBA00055087"/>
    </source>
</evidence>
<name>M4VE63_9BACT</name>
<dbReference type="UniPathway" id="UPA00344"/>
<comment type="function">
    <text evidence="6">Catalyzes the conversion of (8S)-3',8-cyclo-7,8-dihydroguanosine 5'-triphosphate to cyclic pyranopterin monophosphate (cPMP).</text>
</comment>
<dbReference type="GO" id="GO:0061799">
    <property type="term" value="F:cyclic pyranopterin monophosphate synthase activity"/>
    <property type="evidence" value="ECO:0007669"/>
    <property type="project" value="UniProtKB-EC"/>
</dbReference>
<protein>
    <recommendedName>
        <fullName evidence="3">cyclic pyranopterin monophosphate synthase</fullName>
        <ecNumber evidence="3">4.6.1.17</ecNumber>
    </recommendedName>
</protein>
<dbReference type="NCBIfam" id="NF002947">
    <property type="entry name" value="PRK03604.1"/>
    <property type="match status" value="1"/>
</dbReference>
<evidence type="ECO:0000259" key="7">
    <source>
        <dbReference type="SMART" id="SM00852"/>
    </source>
</evidence>
<dbReference type="InterPro" id="IPR036522">
    <property type="entry name" value="MoaC_sf"/>
</dbReference>
<dbReference type="GO" id="GO:0006777">
    <property type="term" value="P:Mo-molybdopterin cofactor biosynthetic process"/>
    <property type="evidence" value="ECO:0007669"/>
    <property type="project" value="UniProtKB-KW"/>
</dbReference>
<dbReference type="InterPro" id="IPR051920">
    <property type="entry name" value="MPT_Adenylyltrnsfr/MoaC-Rel"/>
</dbReference>
<evidence type="ECO:0000313" key="8">
    <source>
        <dbReference type="EMBL" id="AGH97662.1"/>
    </source>
</evidence>
<dbReference type="RefSeq" id="WP_015467211.1">
    <property type="nucleotide sequence ID" value="NC_020812.1"/>
</dbReference>
<evidence type="ECO:0000313" key="9">
    <source>
        <dbReference type="Proteomes" id="UP000011932"/>
    </source>
</evidence>
<dbReference type="InterPro" id="IPR047594">
    <property type="entry name" value="MoaC_bact/euk"/>
</dbReference>
<dbReference type="SUPFAM" id="SSF55040">
    <property type="entry name" value="Molybdenum cofactor biosynthesis protein C, MoaC"/>
    <property type="match status" value="1"/>
</dbReference>
<keyword evidence="5" id="KW-0456">Lyase</keyword>
<dbReference type="Proteomes" id="UP000011932">
    <property type="component" value="Chromosome"/>
</dbReference>
<dbReference type="PANTHER" id="PTHR43764:SF1">
    <property type="entry name" value="MOLYBDOPTERIN MOLYBDOTRANSFERASE"/>
    <property type="match status" value="1"/>
</dbReference>
<dbReference type="STRING" id="349215.A11S_839"/>
<dbReference type="InterPro" id="IPR012247">
    <property type="entry name" value="MoaC_MogA"/>
</dbReference>
<dbReference type="EC" id="4.6.1.17" evidence="3"/>
<comment type="pathway">
    <text evidence="2">Cofactor biosynthesis; molybdopterin biosynthesis.</text>
</comment>